<dbReference type="Proteomes" id="UP000692954">
    <property type="component" value="Unassembled WGS sequence"/>
</dbReference>
<comment type="caution">
    <text evidence="1">The sequence shown here is derived from an EMBL/GenBank/DDBJ whole genome shotgun (WGS) entry which is preliminary data.</text>
</comment>
<reference evidence="1" key="1">
    <citation type="submission" date="2021-01" db="EMBL/GenBank/DDBJ databases">
        <authorList>
            <consortium name="Genoscope - CEA"/>
            <person name="William W."/>
        </authorList>
    </citation>
    <scope>NUCLEOTIDE SEQUENCE</scope>
</reference>
<proteinExistence type="predicted"/>
<keyword evidence="2" id="KW-1185">Reference proteome</keyword>
<protein>
    <submittedName>
        <fullName evidence="1">Uncharacterized protein</fullName>
    </submittedName>
</protein>
<evidence type="ECO:0000313" key="2">
    <source>
        <dbReference type="Proteomes" id="UP000692954"/>
    </source>
</evidence>
<organism evidence="1 2">
    <name type="scientific">Paramecium sonneborni</name>
    <dbReference type="NCBI Taxonomy" id="65129"/>
    <lineage>
        <taxon>Eukaryota</taxon>
        <taxon>Sar</taxon>
        <taxon>Alveolata</taxon>
        <taxon>Ciliophora</taxon>
        <taxon>Intramacronucleata</taxon>
        <taxon>Oligohymenophorea</taxon>
        <taxon>Peniculida</taxon>
        <taxon>Parameciidae</taxon>
        <taxon>Paramecium</taxon>
    </lineage>
</organism>
<sequence>MIFEQTLSLNDKIRRALTQKHLTTQIQKIKLRKPKQDIHYSVQSQFRRLENEKWIEIFYENKKIHSNLSKIKSVLNTTSDISDFQAIKKINTQNKTISTLPKLKPRCNSSQRA</sequence>
<dbReference type="EMBL" id="CAJJDN010000090">
    <property type="protein sequence ID" value="CAD8108264.1"/>
    <property type="molecule type" value="Genomic_DNA"/>
</dbReference>
<dbReference type="OrthoDB" id="294357at2759"/>
<dbReference type="AlphaFoldDB" id="A0A8S1PYK7"/>
<name>A0A8S1PYK7_9CILI</name>
<evidence type="ECO:0000313" key="1">
    <source>
        <dbReference type="EMBL" id="CAD8108264.1"/>
    </source>
</evidence>
<gene>
    <name evidence="1" type="ORF">PSON_ATCC_30995.1.T0900211</name>
</gene>
<accession>A0A8S1PYK7</accession>